<feature type="domain" description="Protein kinase" evidence="5">
    <location>
        <begin position="430"/>
        <end position="695"/>
    </location>
</feature>
<dbReference type="Pfam" id="PF12796">
    <property type="entry name" value="Ank_2"/>
    <property type="match status" value="3"/>
</dbReference>
<dbReference type="GO" id="GO:0004672">
    <property type="term" value="F:protein kinase activity"/>
    <property type="evidence" value="ECO:0007669"/>
    <property type="project" value="InterPro"/>
</dbReference>
<feature type="binding site" evidence="4">
    <location>
        <position position="457"/>
    </location>
    <ligand>
        <name>ATP</name>
        <dbReference type="ChEBI" id="CHEBI:30616"/>
    </ligand>
</feature>
<dbReference type="AlphaFoldDB" id="A0A7R9BFR0"/>
<evidence type="ECO:0000256" key="3">
    <source>
        <dbReference type="PROSITE-ProRule" id="PRU00023"/>
    </source>
</evidence>
<evidence type="ECO:0000256" key="1">
    <source>
        <dbReference type="ARBA" id="ARBA00022737"/>
    </source>
</evidence>
<dbReference type="PANTHER" id="PTHR24198">
    <property type="entry name" value="ANKYRIN REPEAT AND PROTEIN KINASE DOMAIN-CONTAINING PROTEIN"/>
    <property type="match status" value="1"/>
</dbReference>
<sequence>MMGNYKSRPTSTCAEKLKNKISESYAVVRSKLKEESQESNFWVSLVEACSKADEDVQGILGETNKRLFSAVHIASYKGDTGVLDKLIKNSADVHQKGYLGTSPLHIAAMCGHADIVSALVAAGSDVEGRDDIQFTALHLACYFGHEQVVECLLRLNVDVNACGAVNDTPLHLACGKGFLRIIQYLVEKFADVNVKDNEEHRPIHFACRGGHVLALNYLLQPQFEVDACCSNIYGDTPLHMASYCGKYEVAKTLLSVPGLAAVCLRKENLWSETPLHAAATFGKSVECIALYLDQPVEISPNINYQGCDGHTALHSACWHGHIGVVQLLLDRGADMNLVACSDPSGNRKEEQTCLMWAYERGHDAIVTLLKHHKTRPQDESARGDYTQQDGSYVSVPSPLGKIRSITKEKIDVLKLRSSLPSHFHLQLSDMECLESIGSGSFGKVVKGKYKGRTVAIKRYKASSFCAKSDVDMFCREVSILGALNSPYVIKFVGACLDDPSQFAIVTEYVSGGSLFGVLHEQKRALDIMTKLDVALDVARGMNYLHNLPQPIIHRDLNSHNILLHENGRAVVADFGESRFLRTLWEDNMTKQPGNLRWMAPEVFSQCTKYSVKADMFSYALCLWELLSGELPFAHLKPAAAAADMAYRNNRPPLAVTYPEEITSLLQEAWHRNPEERPIFIEVIKRLEAAKLSPRVQNLTIPASDGKVVLGSGATVSDIITCFSHPHVFGLSTTFNSVLSGEQCVSSSSPPMTGHVMALRTHWEQEAFKLNANGNASRSSLEELRHHLDKNGYVSDAISIYQSILEHHSSPHASPTNGAVESSTEAD</sequence>
<dbReference type="PROSITE" id="PS50011">
    <property type="entry name" value="PROTEIN_KINASE_DOM"/>
    <property type="match status" value="1"/>
</dbReference>
<gene>
    <name evidence="6" type="ORF">NMOB1V02_LOCUS1393</name>
</gene>
<dbReference type="Pfam" id="PF07714">
    <property type="entry name" value="PK_Tyr_Ser-Thr"/>
    <property type="match status" value="1"/>
</dbReference>
<proteinExistence type="predicted"/>
<keyword evidence="7" id="KW-1185">Reference proteome</keyword>
<feature type="repeat" description="ANK" evidence="3">
    <location>
        <begin position="233"/>
        <end position="255"/>
    </location>
</feature>
<dbReference type="FunFam" id="1.10.510.10:FF:000259">
    <property type="entry name" value="Serine/threonine-protein kinase TNNI3K"/>
    <property type="match status" value="1"/>
</dbReference>
<dbReference type="PRINTS" id="PR01415">
    <property type="entry name" value="ANKYRIN"/>
</dbReference>
<reference evidence="6" key="1">
    <citation type="submission" date="2020-11" db="EMBL/GenBank/DDBJ databases">
        <authorList>
            <person name="Tran Van P."/>
        </authorList>
    </citation>
    <scope>NUCLEOTIDE SEQUENCE</scope>
</reference>
<keyword evidence="4" id="KW-0067">ATP-binding</keyword>
<dbReference type="InterPro" id="IPR002110">
    <property type="entry name" value="Ankyrin_rpt"/>
</dbReference>
<feature type="repeat" description="ANK" evidence="3">
    <location>
        <begin position="132"/>
        <end position="164"/>
    </location>
</feature>
<protein>
    <recommendedName>
        <fullName evidence="5">Protein kinase domain-containing protein</fullName>
    </recommendedName>
</protein>
<name>A0A7R9BFR0_9CRUS</name>
<feature type="repeat" description="ANK" evidence="3">
    <location>
        <begin position="99"/>
        <end position="131"/>
    </location>
</feature>
<dbReference type="InterPro" id="IPR000719">
    <property type="entry name" value="Prot_kinase_dom"/>
</dbReference>
<dbReference type="PROSITE" id="PS00107">
    <property type="entry name" value="PROTEIN_KINASE_ATP"/>
    <property type="match status" value="1"/>
</dbReference>
<dbReference type="OrthoDB" id="6338880at2759"/>
<dbReference type="EMBL" id="CAJPEX010000139">
    <property type="protein sequence ID" value="CAG0913664.1"/>
    <property type="molecule type" value="Genomic_DNA"/>
</dbReference>
<organism evidence="6">
    <name type="scientific">Notodromas monacha</name>
    <dbReference type="NCBI Taxonomy" id="399045"/>
    <lineage>
        <taxon>Eukaryota</taxon>
        <taxon>Metazoa</taxon>
        <taxon>Ecdysozoa</taxon>
        <taxon>Arthropoda</taxon>
        <taxon>Crustacea</taxon>
        <taxon>Oligostraca</taxon>
        <taxon>Ostracoda</taxon>
        <taxon>Podocopa</taxon>
        <taxon>Podocopida</taxon>
        <taxon>Cypridocopina</taxon>
        <taxon>Cypridoidea</taxon>
        <taxon>Cyprididae</taxon>
        <taxon>Notodromas</taxon>
    </lineage>
</organism>
<dbReference type="SUPFAM" id="SSF56112">
    <property type="entry name" value="Protein kinase-like (PK-like)"/>
    <property type="match status" value="1"/>
</dbReference>
<feature type="repeat" description="ANK" evidence="3">
    <location>
        <begin position="308"/>
        <end position="340"/>
    </location>
</feature>
<evidence type="ECO:0000259" key="5">
    <source>
        <dbReference type="PROSITE" id="PS50011"/>
    </source>
</evidence>
<feature type="repeat" description="ANK" evidence="3">
    <location>
        <begin position="165"/>
        <end position="197"/>
    </location>
</feature>
<dbReference type="PANTHER" id="PTHR24198:SF183">
    <property type="entry name" value="SUPPRESSOR_ENHANCER OF LIN-12"/>
    <property type="match status" value="1"/>
</dbReference>
<evidence type="ECO:0000256" key="2">
    <source>
        <dbReference type="ARBA" id="ARBA00023043"/>
    </source>
</evidence>
<accession>A0A7R9BFR0</accession>
<dbReference type="Gene3D" id="1.10.510.10">
    <property type="entry name" value="Transferase(Phosphotransferase) domain 1"/>
    <property type="match status" value="1"/>
</dbReference>
<dbReference type="InterPro" id="IPR001245">
    <property type="entry name" value="Ser-Thr/Tyr_kinase_cat_dom"/>
</dbReference>
<keyword evidence="4" id="KW-0547">Nucleotide-binding</keyword>
<dbReference type="SMART" id="SM00248">
    <property type="entry name" value="ANK"/>
    <property type="match status" value="9"/>
</dbReference>
<dbReference type="GO" id="GO:0005524">
    <property type="term" value="F:ATP binding"/>
    <property type="evidence" value="ECO:0007669"/>
    <property type="project" value="UniProtKB-UniRule"/>
</dbReference>
<dbReference type="InterPro" id="IPR017441">
    <property type="entry name" value="Protein_kinase_ATP_BS"/>
</dbReference>
<keyword evidence="1" id="KW-0677">Repeat</keyword>
<keyword evidence="2 3" id="KW-0040">ANK repeat</keyword>
<dbReference type="SUPFAM" id="SSF48403">
    <property type="entry name" value="Ankyrin repeat"/>
    <property type="match status" value="1"/>
</dbReference>
<dbReference type="InterPro" id="IPR036770">
    <property type="entry name" value="Ankyrin_rpt-contain_sf"/>
</dbReference>
<evidence type="ECO:0000256" key="4">
    <source>
        <dbReference type="PROSITE-ProRule" id="PRU10141"/>
    </source>
</evidence>
<dbReference type="InterPro" id="IPR011009">
    <property type="entry name" value="Kinase-like_dom_sf"/>
</dbReference>
<dbReference type="PROSITE" id="PS50088">
    <property type="entry name" value="ANK_REPEAT"/>
    <property type="match status" value="5"/>
</dbReference>
<evidence type="ECO:0000313" key="6">
    <source>
        <dbReference type="EMBL" id="CAD7273512.1"/>
    </source>
</evidence>
<dbReference type="PROSITE" id="PS50297">
    <property type="entry name" value="ANK_REP_REGION"/>
    <property type="match status" value="5"/>
</dbReference>
<dbReference type="Proteomes" id="UP000678499">
    <property type="component" value="Unassembled WGS sequence"/>
</dbReference>
<dbReference type="EMBL" id="OA882176">
    <property type="protein sequence ID" value="CAD7273512.1"/>
    <property type="molecule type" value="Genomic_DNA"/>
</dbReference>
<evidence type="ECO:0000313" key="7">
    <source>
        <dbReference type="Proteomes" id="UP000678499"/>
    </source>
</evidence>
<dbReference type="PRINTS" id="PR00109">
    <property type="entry name" value="TYRKINASE"/>
</dbReference>
<dbReference type="Gene3D" id="1.25.40.20">
    <property type="entry name" value="Ankyrin repeat-containing domain"/>
    <property type="match status" value="4"/>
</dbReference>